<evidence type="ECO:0000256" key="9">
    <source>
        <dbReference type="ARBA" id="ARBA00023242"/>
    </source>
</evidence>
<evidence type="ECO:0000313" key="12">
    <source>
        <dbReference type="EMBL" id="NXR03262.1"/>
    </source>
</evidence>
<reference evidence="12 13" key="1">
    <citation type="submission" date="2019-09" db="EMBL/GenBank/DDBJ databases">
        <title>Bird 10,000 Genomes (B10K) Project - Family phase.</title>
        <authorList>
            <person name="Zhang G."/>
        </authorList>
    </citation>
    <scope>NUCLEOTIDE SEQUENCE [LARGE SCALE GENOMIC DNA]</scope>
    <source>
        <strain evidence="12">B10K-DU-011-38</strain>
        <tissue evidence="12">Muscle</tissue>
    </source>
</reference>
<dbReference type="FunFam" id="3.30.160.60:FF:000100">
    <property type="entry name" value="Zinc finger 45-like"/>
    <property type="match status" value="1"/>
</dbReference>
<keyword evidence="4" id="KW-0677">Repeat</keyword>
<feature type="domain" description="C2H2-type" evidence="11">
    <location>
        <begin position="26"/>
        <end position="51"/>
    </location>
</feature>
<keyword evidence="8" id="KW-0804">Transcription</keyword>
<dbReference type="AlphaFoldDB" id="A0A7L2HWY6"/>
<dbReference type="SMART" id="SM00355">
    <property type="entry name" value="ZnF_C2H2"/>
    <property type="match status" value="2"/>
</dbReference>
<gene>
    <name evidence="12" type="primary">Zfp1_2</name>
    <name evidence="12" type="ORF">SAGSER_R13915</name>
</gene>
<evidence type="ECO:0000256" key="6">
    <source>
        <dbReference type="ARBA" id="ARBA00022833"/>
    </source>
</evidence>
<dbReference type="EMBL" id="VWYJ01028033">
    <property type="protein sequence ID" value="NXR03262.1"/>
    <property type="molecule type" value="Genomic_DNA"/>
</dbReference>
<dbReference type="PROSITE" id="PS50157">
    <property type="entry name" value="ZINC_FINGER_C2H2_2"/>
    <property type="match status" value="2"/>
</dbReference>
<feature type="non-terminal residue" evidence="12">
    <location>
        <position position="1"/>
    </location>
</feature>
<dbReference type="InterPro" id="IPR013087">
    <property type="entry name" value="Znf_C2H2_type"/>
</dbReference>
<organism evidence="12 13">
    <name type="scientific">Sagittarius serpentarius</name>
    <name type="common">Secretary bird</name>
    <dbReference type="NCBI Taxonomy" id="56258"/>
    <lineage>
        <taxon>Eukaryota</taxon>
        <taxon>Metazoa</taxon>
        <taxon>Chordata</taxon>
        <taxon>Craniata</taxon>
        <taxon>Vertebrata</taxon>
        <taxon>Euteleostomi</taxon>
        <taxon>Archelosauria</taxon>
        <taxon>Archosauria</taxon>
        <taxon>Dinosauria</taxon>
        <taxon>Saurischia</taxon>
        <taxon>Theropoda</taxon>
        <taxon>Coelurosauria</taxon>
        <taxon>Aves</taxon>
        <taxon>Neognathae</taxon>
        <taxon>Neoaves</taxon>
        <taxon>Telluraves</taxon>
        <taxon>Accipitrimorphae</taxon>
        <taxon>Accipitriformes</taxon>
        <taxon>Sagittariidae</taxon>
        <taxon>Sagittarius</taxon>
    </lineage>
</organism>
<keyword evidence="6" id="KW-0862">Zinc</keyword>
<evidence type="ECO:0000256" key="1">
    <source>
        <dbReference type="ARBA" id="ARBA00004123"/>
    </source>
</evidence>
<keyword evidence="9" id="KW-0539">Nucleus</keyword>
<dbReference type="GO" id="GO:0000981">
    <property type="term" value="F:DNA-binding transcription factor activity, RNA polymerase II-specific"/>
    <property type="evidence" value="ECO:0007669"/>
    <property type="project" value="TreeGrafter"/>
</dbReference>
<dbReference type="SUPFAM" id="SSF57667">
    <property type="entry name" value="beta-beta-alpha zinc fingers"/>
    <property type="match status" value="1"/>
</dbReference>
<comment type="similarity">
    <text evidence="2">Belongs to the krueppel C2H2-type zinc-finger protein family.</text>
</comment>
<dbReference type="Gene3D" id="3.30.160.60">
    <property type="entry name" value="Classic Zinc Finger"/>
    <property type="match status" value="2"/>
</dbReference>
<dbReference type="InterPro" id="IPR036236">
    <property type="entry name" value="Znf_C2H2_sf"/>
</dbReference>
<dbReference type="PANTHER" id="PTHR23226">
    <property type="entry name" value="ZINC FINGER AND SCAN DOMAIN-CONTAINING"/>
    <property type="match status" value="1"/>
</dbReference>
<dbReference type="Proteomes" id="UP000539599">
    <property type="component" value="Unassembled WGS sequence"/>
</dbReference>
<comment type="subcellular location">
    <subcellularLocation>
        <location evidence="1">Nucleus</location>
    </subcellularLocation>
</comment>
<keyword evidence="13" id="KW-1185">Reference proteome</keyword>
<evidence type="ECO:0000256" key="2">
    <source>
        <dbReference type="ARBA" id="ARBA00006991"/>
    </source>
</evidence>
<dbReference type="Pfam" id="PF00096">
    <property type="entry name" value="zf-C2H2"/>
    <property type="match status" value="2"/>
</dbReference>
<dbReference type="FunFam" id="3.30.160.60:FF:000188">
    <property type="entry name" value="Zinc finger protein 787"/>
    <property type="match status" value="1"/>
</dbReference>
<evidence type="ECO:0000256" key="7">
    <source>
        <dbReference type="ARBA" id="ARBA00023125"/>
    </source>
</evidence>
<dbReference type="GO" id="GO:0008270">
    <property type="term" value="F:zinc ion binding"/>
    <property type="evidence" value="ECO:0007669"/>
    <property type="project" value="UniProtKB-KW"/>
</dbReference>
<keyword evidence="3" id="KW-0479">Metal-binding</keyword>
<dbReference type="GO" id="GO:0000978">
    <property type="term" value="F:RNA polymerase II cis-regulatory region sequence-specific DNA binding"/>
    <property type="evidence" value="ECO:0007669"/>
    <property type="project" value="TreeGrafter"/>
</dbReference>
<feature type="non-terminal residue" evidence="12">
    <location>
        <position position="51"/>
    </location>
</feature>
<dbReference type="PROSITE" id="PS00028">
    <property type="entry name" value="ZINC_FINGER_C2H2_1"/>
    <property type="match status" value="1"/>
</dbReference>
<evidence type="ECO:0000259" key="11">
    <source>
        <dbReference type="PROSITE" id="PS50157"/>
    </source>
</evidence>
<protein>
    <submittedName>
        <fullName evidence="12">ZFP1 protein</fullName>
    </submittedName>
</protein>
<evidence type="ECO:0000256" key="3">
    <source>
        <dbReference type="ARBA" id="ARBA00022723"/>
    </source>
</evidence>
<proteinExistence type="inferred from homology"/>
<feature type="domain" description="C2H2-type" evidence="11">
    <location>
        <begin position="1"/>
        <end position="25"/>
    </location>
</feature>
<comment type="caution">
    <text evidence="12">The sequence shown here is derived from an EMBL/GenBank/DDBJ whole genome shotgun (WGS) entry which is preliminary data.</text>
</comment>
<evidence type="ECO:0000256" key="10">
    <source>
        <dbReference type="PROSITE-ProRule" id="PRU00042"/>
    </source>
</evidence>
<evidence type="ECO:0000256" key="4">
    <source>
        <dbReference type="ARBA" id="ARBA00022737"/>
    </source>
</evidence>
<keyword evidence="5 10" id="KW-0863">Zinc-finger</keyword>
<evidence type="ECO:0000313" key="13">
    <source>
        <dbReference type="Proteomes" id="UP000539599"/>
    </source>
</evidence>
<sequence>GQCGKTFTKKGNLANHQRAHAEGRGHCCGACGKGFAKRGELTKHQRTHTGE</sequence>
<keyword evidence="7" id="KW-0238">DNA-binding</keyword>
<evidence type="ECO:0000256" key="5">
    <source>
        <dbReference type="ARBA" id="ARBA00022771"/>
    </source>
</evidence>
<dbReference type="GO" id="GO:0005634">
    <property type="term" value="C:nucleus"/>
    <property type="evidence" value="ECO:0007669"/>
    <property type="project" value="UniProtKB-SubCell"/>
</dbReference>
<evidence type="ECO:0000256" key="8">
    <source>
        <dbReference type="ARBA" id="ARBA00023163"/>
    </source>
</evidence>
<dbReference type="PANTHER" id="PTHR23226:SF416">
    <property type="entry name" value="FI01424P"/>
    <property type="match status" value="1"/>
</dbReference>
<name>A0A7L2HWY6_SAGSE</name>
<accession>A0A7L2HWY6</accession>